<dbReference type="Proteomes" id="UP000790709">
    <property type="component" value="Unassembled WGS sequence"/>
</dbReference>
<proteinExistence type="predicted"/>
<organism evidence="1 2">
    <name type="scientific">Leucogyrophana mollusca</name>
    <dbReference type="NCBI Taxonomy" id="85980"/>
    <lineage>
        <taxon>Eukaryota</taxon>
        <taxon>Fungi</taxon>
        <taxon>Dikarya</taxon>
        <taxon>Basidiomycota</taxon>
        <taxon>Agaricomycotina</taxon>
        <taxon>Agaricomycetes</taxon>
        <taxon>Agaricomycetidae</taxon>
        <taxon>Boletales</taxon>
        <taxon>Boletales incertae sedis</taxon>
        <taxon>Leucogyrophana</taxon>
    </lineage>
</organism>
<accession>A0ACB8BEC0</accession>
<sequence>MSTSTVSADLLYFVPPADGSRPFINTNADLTTGKRARGTELGRSRAPGKEGGYTLDTAGFQYCKGAAKHSAFSDDDDIKREYYPESVRLLKELTGASRVVLFDHTVRRHRPGDHDTDETKRQPVSQVHIDQTPASATARVHRHLPADEAQELVNKRFQIIIINLWRPITHPAIDHPLALCDYRSVDAAGDLVPVALIYPDREGETMGVKFNADHRWKYQREMRQDEVVLIKCVAVFMPHTGFEDKTAAKDAPLRESIELRALVFYD</sequence>
<keyword evidence="2" id="KW-1185">Reference proteome</keyword>
<gene>
    <name evidence="1" type="ORF">BV22DRAFT_1106303</name>
</gene>
<comment type="caution">
    <text evidence="1">The sequence shown here is derived from an EMBL/GenBank/DDBJ whole genome shotgun (WGS) entry which is preliminary data.</text>
</comment>
<name>A0ACB8BEC0_9AGAM</name>
<protein>
    <submittedName>
        <fullName evidence="1">Uncharacterized protein</fullName>
    </submittedName>
</protein>
<reference evidence="1" key="1">
    <citation type="journal article" date="2021" name="New Phytol.">
        <title>Evolutionary innovations through gain and loss of genes in the ectomycorrhizal Boletales.</title>
        <authorList>
            <person name="Wu G."/>
            <person name="Miyauchi S."/>
            <person name="Morin E."/>
            <person name="Kuo A."/>
            <person name="Drula E."/>
            <person name="Varga T."/>
            <person name="Kohler A."/>
            <person name="Feng B."/>
            <person name="Cao Y."/>
            <person name="Lipzen A."/>
            <person name="Daum C."/>
            <person name="Hundley H."/>
            <person name="Pangilinan J."/>
            <person name="Johnson J."/>
            <person name="Barry K."/>
            <person name="LaButti K."/>
            <person name="Ng V."/>
            <person name="Ahrendt S."/>
            <person name="Min B."/>
            <person name="Choi I.G."/>
            <person name="Park H."/>
            <person name="Plett J.M."/>
            <person name="Magnuson J."/>
            <person name="Spatafora J.W."/>
            <person name="Nagy L.G."/>
            <person name="Henrissat B."/>
            <person name="Grigoriev I.V."/>
            <person name="Yang Z.L."/>
            <person name="Xu J."/>
            <person name="Martin F.M."/>
        </authorList>
    </citation>
    <scope>NUCLEOTIDE SEQUENCE</scope>
    <source>
        <strain evidence="1">KUC20120723A-06</strain>
    </source>
</reference>
<evidence type="ECO:0000313" key="2">
    <source>
        <dbReference type="Proteomes" id="UP000790709"/>
    </source>
</evidence>
<evidence type="ECO:0000313" key="1">
    <source>
        <dbReference type="EMBL" id="KAH7923063.1"/>
    </source>
</evidence>
<dbReference type="EMBL" id="MU266464">
    <property type="protein sequence ID" value="KAH7923063.1"/>
    <property type="molecule type" value="Genomic_DNA"/>
</dbReference>